<protein>
    <submittedName>
        <fullName evidence="1">Uncharacterized protein</fullName>
    </submittedName>
</protein>
<proteinExistence type="predicted"/>
<evidence type="ECO:0000313" key="1">
    <source>
        <dbReference type="EMBL" id="CAK9330321.1"/>
    </source>
</evidence>
<name>A0ABP0ZFY7_9ROSI</name>
<gene>
    <name evidence="1" type="ORF">CITCOLO1_LOCUS22813</name>
</gene>
<organism evidence="1 2">
    <name type="scientific">Citrullus colocynthis</name>
    <name type="common">colocynth</name>
    <dbReference type="NCBI Taxonomy" id="252529"/>
    <lineage>
        <taxon>Eukaryota</taxon>
        <taxon>Viridiplantae</taxon>
        <taxon>Streptophyta</taxon>
        <taxon>Embryophyta</taxon>
        <taxon>Tracheophyta</taxon>
        <taxon>Spermatophyta</taxon>
        <taxon>Magnoliopsida</taxon>
        <taxon>eudicotyledons</taxon>
        <taxon>Gunneridae</taxon>
        <taxon>Pentapetalae</taxon>
        <taxon>rosids</taxon>
        <taxon>fabids</taxon>
        <taxon>Cucurbitales</taxon>
        <taxon>Cucurbitaceae</taxon>
        <taxon>Benincaseae</taxon>
        <taxon>Citrullus</taxon>
    </lineage>
</organism>
<reference evidence="1 2" key="1">
    <citation type="submission" date="2024-03" db="EMBL/GenBank/DDBJ databases">
        <authorList>
            <person name="Gkanogiannis A."/>
            <person name="Becerra Lopez-Lavalle L."/>
        </authorList>
    </citation>
    <scope>NUCLEOTIDE SEQUENCE [LARGE SCALE GENOMIC DNA]</scope>
</reference>
<sequence length="95" mass="11298">MKRHRMILKPALPRRISFKPTGTDRTERSSHLGEIKSRPRRFENRWLLPSRALTFPAAERKLLWPDRRLLKGTGFGHRVSDQFKVRIQHLYLILG</sequence>
<accession>A0ABP0ZFY7</accession>
<dbReference type="EMBL" id="OZ021743">
    <property type="protein sequence ID" value="CAK9330321.1"/>
    <property type="molecule type" value="Genomic_DNA"/>
</dbReference>
<evidence type="ECO:0000313" key="2">
    <source>
        <dbReference type="Proteomes" id="UP001642487"/>
    </source>
</evidence>
<keyword evidence="2" id="KW-1185">Reference proteome</keyword>
<dbReference type="Proteomes" id="UP001642487">
    <property type="component" value="Chromosome 9"/>
</dbReference>